<dbReference type="Proteomes" id="UP000238762">
    <property type="component" value="Unassembled WGS sequence"/>
</dbReference>
<keyword evidence="1" id="KW-1133">Transmembrane helix</keyword>
<evidence type="ECO:0000313" key="4">
    <source>
        <dbReference type="Proteomes" id="UP000238762"/>
    </source>
</evidence>
<dbReference type="OrthoDB" id="535637at2"/>
<accession>A0A2T1C7H4</accession>
<dbReference type="Pfam" id="PF21828">
    <property type="entry name" value="DUF6888"/>
    <property type="match status" value="1"/>
</dbReference>
<dbReference type="RefSeq" id="WP_106287577.1">
    <property type="nucleotide sequence ID" value="NZ_CAWNTC010000212.1"/>
</dbReference>
<gene>
    <name evidence="3" type="ORF">C7B64_05105</name>
</gene>
<name>A0A2T1C7H4_9CYAN</name>
<feature type="transmembrane region" description="Helical" evidence="1">
    <location>
        <begin position="6"/>
        <end position="27"/>
    </location>
</feature>
<keyword evidence="1" id="KW-0812">Transmembrane</keyword>
<dbReference type="AlphaFoldDB" id="A0A2T1C7H4"/>
<comment type="caution">
    <text evidence="3">The sequence shown here is derived from an EMBL/GenBank/DDBJ whole genome shotgun (WGS) entry which is preliminary data.</text>
</comment>
<proteinExistence type="predicted"/>
<dbReference type="EMBL" id="PVWJ01000016">
    <property type="protein sequence ID" value="PSB04235.1"/>
    <property type="molecule type" value="Genomic_DNA"/>
</dbReference>
<evidence type="ECO:0000313" key="3">
    <source>
        <dbReference type="EMBL" id="PSB04235.1"/>
    </source>
</evidence>
<organism evidence="3 4">
    <name type="scientific">Merismopedia glauca CCAP 1448/3</name>
    <dbReference type="NCBI Taxonomy" id="1296344"/>
    <lineage>
        <taxon>Bacteria</taxon>
        <taxon>Bacillati</taxon>
        <taxon>Cyanobacteriota</taxon>
        <taxon>Cyanophyceae</taxon>
        <taxon>Synechococcales</taxon>
        <taxon>Merismopediaceae</taxon>
        <taxon>Merismopedia</taxon>
    </lineage>
</organism>
<evidence type="ECO:0000259" key="2">
    <source>
        <dbReference type="Pfam" id="PF21828"/>
    </source>
</evidence>
<protein>
    <recommendedName>
        <fullName evidence="2">DUF6888 domain-containing protein</fullName>
    </recommendedName>
</protein>
<dbReference type="InterPro" id="IPR054181">
    <property type="entry name" value="DUF6888"/>
</dbReference>
<reference evidence="3 4" key="2">
    <citation type="submission" date="2018-03" db="EMBL/GenBank/DDBJ databases">
        <title>The ancient ancestry and fast evolution of plastids.</title>
        <authorList>
            <person name="Moore K.R."/>
            <person name="Magnabosco C."/>
            <person name="Momper L."/>
            <person name="Gold D.A."/>
            <person name="Bosak T."/>
            <person name="Fournier G.P."/>
        </authorList>
    </citation>
    <scope>NUCLEOTIDE SEQUENCE [LARGE SCALE GENOMIC DNA]</scope>
    <source>
        <strain evidence="3 4">CCAP 1448/3</strain>
    </source>
</reference>
<feature type="domain" description="DUF6888" evidence="2">
    <location>
        <begin position="1"/>
        <end position="57"/>
    </location>
</feature>
<reference evidence="3 4" key="1">
    <citation type="submission" date="2018-02" db="EMBL/GenBank/DDBJ databases">
        <authorList>
            <person name="Cohen D.B."/>
            <person name="Kent A.D."/>
        </authorList>
    </citation>
    <scope>NUCLEOTIDE SEQUENCE [LARGE SCALE GENOMIC DNA]</scope>
    <source>
        <strain evidence="3 4">CCAP 1448/3</strain>
    </source>
</reference>
<keyword evidence="1" id="KW-0472">Membrane</keyword>
<sequence length="63" mass="7399">MPTEKQAFGSIFVIQMLSNLLQSIYLFRYDSTTRQVYIIAGETEKIEVIIFEDGNWEFNDDET</sequence>
<keyword evidence="4" id="KW-1185">Reference proteome</keyword>
<evidence type="ECO:0000256" key="1">
    <source>
        <dbReference type="SAM" id="Phobius"/>
    </source>
</evidence>